<comment type="caution">
    <text evidence="1">The sequence shown here is derived from an EMBL/GenBank/DDBJ whole genome shotgun (WGS) entry which is preliminary data.</text>
</comment>
<accession>A0A9P5PC49</accession>
<dbReference type="AlphaFoldDB" id="A0A9P5PC49"/>
<proteinExistence type="predicted"/>
<organism evidence="1 2">
    <name type="scientific">Rhodocollybia butyracea</name>
    <dbReference type="NCBI Taxonomy" id="206335"/>
    <lineage>
        <taxon>Eukaryota</taxon>
        <taxon>Fungi</taxon>
        <taxon>Dikarya</taxon>
        <taxon>Basidiomycota</taxon>
        <taxon>Agaricomycotina</taxon>
        <taxon>Agaricomycetes</taxon>
        <taxon>Agaricomycetidae</taxon>
        <taxon>Agaricales</taxon>
        <taxon>Marasmiineae</taxon>
        <taxon>Omphalotaceae</taxon>
        <taxon>Rhodocollybia</taxon>
    </lineage>
</organism>
<sequence>MGVLDDLRKIHPVIDVVVLAFKAVVTLELQRRDNDQKVLILQVKMHDMMETFLQLQIITPDKKEPKRGFTVAESLTKLCDQISKDISSCGNLCDSYSKKRRLIKLLKSPIYEGRLSGYITSFIERRTELQTTLSMFTAHKIHAAISILENNEAVLQSISDSISLIFKQLRFQTPLEKRLWEVVEAKGGLDKCIADDSALSELLKLDMYGYVLSLILSSMPKTTQSVV</sequence>
<evidence type="ECO:0000313" key="2">
    <source>
        <dbReference type="Proteomes" id="UP000772434"/>
    </source>
</evidence>
<dbReference type="Proteomes" id="UP000772434">
    <property type="component" value="Unassembled WGS sequence"/>
</dbReference>
<evidence type="ECO:0000313" key="1">
    <source>
        <dbReference type="EMBL" id="KAF9059510.1"/>
    </source>
</evidence>
<protein>
    <submittedName>
        <fullName evidence="1">Uncharacterized protein</fullName>
    </submittedName>
</protein>
<reference evidence="1" key="1">
    <citation type="submission" date="2020-11" db="EMBL/GenBank/DDBJ databases">
        <authorList>
            <consortium name="DOE Joint Genome Institute"/>
            <person name="Ahrendt S."/>
            <person name="Riley R."/>
            <person name="Andreopoulos W."/>
            <person name="Labutti K."/>
            <person name="Pangilinan J."/>
            <person name="Ruiz-Duenas F.J."/>
            <person name="Barrasa J.M."/>
            <person name="Sanchez-Garcia M."/>
            <person name="Camarero S."/>
            <person name="Miyauchi S."/>
            <person name="Serrano A."/>
            <person name="Linde D."/>
            <person name="Babiker R."/>
            <person name="Drula E."/>
            <person name="Ayuso-Fernandez I."/>
            <person name="Pacheco R."/>
            <person name="Padilla G."/>
            <person name="Ferreira P."/>
            <person name="Barriuso J."/>
            <person name="Kellner H."/>
            <person name="Castanera R."/>
            <person name="Alfaro M."/>
            <person name="Ramirez L."/>
            <person name="Pisabarro A.G."/>
            <person name="Kuo A."/>
            <person name="Tritt A."/>
            <person name="Lipzen A."/>
            <person name="He G."/>
            <person name="Yan M."/>
            <person name="Ng V."/>
            <person name="Cullen D."/>
            <person name="Martin F."/>
            <person name="Rosso M.-N."/>
            <person name="Henrissat B."/>
            <person name="Hibbett D."/>
            <person name="Martinez A.T."/>
            <person name="Grigoriev I.V."/>
        </authorList>
    </citation>
    <scope>NUCLEOTIDE SEQUENCE</scope>
    <source>
        <strain evidence="1">AH 40177</strain>
    </source>
</reference>
<keyword evidence="2" id="KW-1185">Reference proteome</keyword>
<dbReference type="OrthoDB" id="2122982at2759"/>
<gene>
    <name evidence="1" type="ORF">BDP27DRAFT_468105</name>
</gene>
<name>A0A9P5PC49_9AGAR</name>
<dbReference type="EMBL" id="JADNRY010000297">
    <property type="protein sequence ID" value="KAF9059510.1"/>
    <property type="molecule type" value="Genomic_DNA"/>
</dbReference>